<dbReference type="PANTHER" id="PTHR43745:SF2">
    <property type="entry name" value="NITROREDUCTASE MJ1384-RELATED"/>
    <property type="match status" value="1"/>
</dbReference>
<dbReference type="InterPro" id="IPR000415">
    <property type="entry name" value="Nitroreductase-like"/>
</dbReference>
<name>A0A1E5G8N9_9ENTE</name>
<dbReference type="CDD" id="cd02142">
    <property type="entry name" value="McbC_SagB-like_oxidoreductase"/>
    <property type="match status" value="1"/>
</dbReference>
<dbReference type="Gene3D" id="3.40.109.10">
    <property type="entry name" value="NADH Oxidase"/>
    <property type="match status" value="1"/>
</dbReference>
<feature type="domain" description="Nitroreductase" evidence="1">
    <location>
        <begin position="114"/>
        <end position="257"/>
    </location>
</feature>
<reference evidence="3" key="1">
    <citation type="submission" date="2016-09" db="EMBL/GenBank/DDBJ databases">
        <authorList>
            <person name="Gulvik C.A."/>
        </authorList>
    </citation>
    <scope>NUCLEOTIDE SEQUENCE [LARGE SCALE GENOMIC DNA]</scope>
    <source>
        <strain evidence="3">DSM 23328</strain>
    </source>
</reference>
<evidence type="ECO:0000259" key="1">
    <source>
        <dbReference type="Pfam" id="PF00881"/>
    </source>
</evidence>
<dbReference type="InterPro" id="IPR052544">
    <property type="entry name" value="Bacteriocin_Proc_Enz"/>
</dbReference>
<dbReference type="PANTHER" id="PTHR43745">
    <property type="entry name" value="NITROREDUCTASE MJ1384-RELATED"/>
    <property type="match status" value="1"/>
</dbReference>
<accession>A0A1E5G8N9</accession>
<dbReference type="InterPro" id="IPR029479">
    <property type="entry name" value="Nitroreductase"/>
</dbReference>
<dbReference type="Pfam" id="PF00881">
    <property type="entry name" value="Nitroreductase"/>
    <property type="match status" value="1"/>
</dbReference>
<dbReference type="OrthoDB" id="9801593at2"/>
<protein>
    <recommendedName>
        <fullName evidence="1">Nitroreductase domain-containing protein</fullName>
    </recommendedName>
</protein>
<dbReference type="Proteomes" id="UP000094068">
    <property type="component" value="Unassembled WGS sequence"/>
</dbReference>
<evidence type="ECO:0000313" key="2">
    <source>
        <dbReference type="EMBL" id="OEG09011.1"/>
    </source>
</evidence>
<comment type="caution">
    <text evidence="2">The sequence shown here is derived from an EMBL/GenBank/DDBJ whole genome shotgun (WGS) entry which is preliminary data.</text>
</comment>
<dbReference type="EMBL" id="MIJZ01000017">
    <property type="protein sequence ID" value="OEG09011.1"/>
    <property type="molecule type" value="Genomic_DNA"/>
</dbReference>
<sequence length="257" mass="29527">MWKKEKDPYFSFQEFLDFHISTAHSDSNMSANGVKRVYEAKKEELPTGNRVSLNELSSVGNMSEEQRLKQIFEKRRTSWMFAKKLDENKLSLVLKSALGITSESWYGPHKVLKKAYASAGGEYSINIYMYLQNFSDPRLNGKVMRYLPEEESFYQVKEIELGAINKICSTSKYTNNQFEQANCIFFFTTSFKSLFSKYGKLAYRLSFLEAGHICQNLQIVSSLLDVSSVPLGGFYDEDVRSMLALEQEYCLYALAMG</sequence>
<organism evidence="2 3">
    <name type="scientific">Enterococcus ureasiticus</name>
    <dbReference type="NCBI Taxonomy" id="903984"/>
    <lineage>
        <taxon>Bacteria</taxon>
        <taxon>Bacillati</taxon>
        <taxon>Bacillota</taxon>
        <taxon>Bacilli</taxon>
        <taxon>Lactobacillales</taxon>
        <taxon>Enterococcaceae</taxon>
        <taxon>Enterococcus</taxon>
    </lineage>
</organism>
<proteinExistence type="predicted"/>
<dbReference type="SUPFAM" id="SSF55469">
    <property type="entry name" value="FMN-dependent nitroreductase-like"/>
    <property type="match status" value="1"/>
</dbReference>
<dbReference type="AlphaFoldDB" id="A0A1E5G8N9"/>
<gene>
    <name evidence="2" type="ORF">BCR21_15665</name>
</gene>
<dbReference type="GO" id="GO:0016491">
    <property type="term" value="F:oxidoreductase activity"/>
    <property type="evidence" value="ECO:0007669"/>
    <property type="project" value="InterPro"/>
</dbReference>
<dbReference type="InterPro" id="IPR020051">
    <property type="entry name" value="SagB-type_dehydrogenase"/>
</dbReference>
<evidence type="ECO:0000313" key="3">
    <source>
        <dbReference type="Proteomes" id="UP000094068"/>
    </source>
</evidence>
<dbReference type="STRING" id="903984.BCR21_15665"/>
<dbReference type="RefSeq" id="WP_069647471.1">
    <property type="nucleotide sequence ID" value="NZ_MIJZ01000017.1"/>
</dbReference>
<dbReference type="NCBIfam" id="TIGR03605">
    <property type="entry name" value="antibiot_sagB"/>
    <property type="match status" value="1"/>
</dbReference>
<keyword evidence="3" id="KW-1185">Reference proteome</keyword>